<dbReference type="GO" id="GO:0005506">
    <property type="term" value="F:iron ion binding"/>
    <property type="evidence" value="ECO:0007669"/>
    <property type="project" value="InterPro"/>
</dbReference>
<evidence type="ECO:0000256" key="1">
    <source>
        <dbReference type="ARBA" id="ARBA00001971"/>
    </source>
</evidence>
<dbReference type="PRINTS" id="PR00463">
    <property type="entry name" value="EP450I"/>
</dbReference>
<keyword evidence="3 8" id="KW-0349">Heme</keyword>
<dbReference type="GO" id="GO:0020037">
    <property type="term" value="F:heme binding"/>
    <property type="evidence" value="ECO:0007669"/>
    <property type="project" value="InterPro"/>
</dbReference>
<keyword evidence="6 8" id="KW-0408">Iron</keyword>
<dbReference type="InterPro" id="IPR036396">
    <property type="entry name" value="Cyt_P450_sf"/>
</dbReference>
<sequence>MDSHTSELLALVSFFLFILVALKIGRNLKKKGSSTNLPPGPWKLPVIGHIHHLVTSTPHRKLRDLAKIYGPLMQLQLGEIFAVVVSSPEYAKEVLKTHDIIFASRPKIVAMEIISYGCTDIAFSPYGNYWRQLRKICKRELLTPKRVSSFQPIREEVLTDLIKRIDSQQGSPINFTQLVVSSTFAIITKAAFGNKCKVLGLPSLGNGDAVAGGFDIAELFPSAKWLHLVSGLRQKLEGLHRQVDELLEKVIIEHKEAKQGQGEAEEDLVNVLLNFQGGNENEQDICLTDNNIKAIILDIFGAGGDTSASTIVWVMSELIRDPRVMKKAQHEVREIFKTRGNVGENCINELEYLKSIVKETLRLHPPAPLLLPRECGQACEIDGYHIPVKTKVIVNAWAIGRDPKYWFEPERFYPERFIGSSIDYKGSNFEYIPFGAGRRMCPGITFGLISVELSLAFLLYHFDWKLPNGMKGEDLDMAEQFGATIKRKDDLYLIPTAPIPSVDCNSFKCYNCDKVGHLAKDCRIEKKVEETTNLTLEAEANEGFLLMAQNEINTNDNVWYLDSGASNHMCGHKHLFKEMRKIEDGNVSFGDASKVKVEGKGTIRYLQKDGLIGSIQDVYYVPNLKTNILSLGQLTAKGYSILMKERILYLKDKLGHLTARVEMERNRMYKLNLINVREKCLQVNVEDKASLWHLRFGHLHHAGLRRC</sequence>
<dbReference type="InterPro" id="IPR054722">
    <property type="entry name" value="PolX-like_BBD"/>
</dbReference>
<keyword evidence="9" id="KW-0862">Zinc</keyword>
<organism evidence="11 12">
    <name type="scientific">Pisum sativum</name>
    <name type="common">Garden pea</name>
    <name type="synonym">Lathyrus oleraceus</name>
    <dbReference type="NCBI Taxonomy" id="3888"/>
    <lineage>
        <taxon>Eukaryota</taxon>
        <taxon>Viridiplantae</taxon>
        <taxon>Streptophyta</taxon>
        <taxon>Embryophyta</taxon>
        <taxon>Tracheophyta</taxon>
        <taxon>Spermatophyta</taxon>
        <taxon>Magnoliopsida</taxon>
        <taxon>eudicotyledons</taxon>
        <taxon>Gunneridae</taxon>
        <taxon>Pentapetalae</taxon>
        <taxon>rosids</taxon>
        <taxon>fabids</taxon>
        <taxon>Fabales</taxon>
        <taxon>Fabaceae</taxon>
        <taxon>Papilionoideae</taxon>
        <taxon>50 kb inversion clade</taxon>
        <taxon>NPAAA clade</taxon>
        <taxon>Hologalegina</taxon>
        <taxon>IRL clade</taxon>
        <taxon>Fabeae</taxon>
        <taxon>Lathyrus</taxon>
    </lineage>
</organism>
<evidence type="ECO:0000256" key="7">
    <source>
        <dbReference type="ARBA" id="ARBA00023033"/>
    </source>
</evidence>
<evidence type="ECO:0000256" key="6">
    <source>
        <dbReference type="ARBA" id="ARBA00023004"/>
    </source>
</evidence>
<dbReference type="PROSITE" id="PS50158">
    <property type="entry name" value="ZF_CCHC"/>
    <property type="match status" value="1"/>
</dbReference>
<evidence type="ECO:0000256" key="4">
    <source>
        <dbReference type="ARBA" id="ARBA00022723"/>
    </source>
</evidence>
<name>A0A9D5A787_PEA</name>
<dbReference type="GO" id="GO:0016705">
    <property type="term" value="F:oxidoreductase activity, acting on paired donors, with incorporation or reduction of molecular oxygen"/>
    <property type="evidence" value="ECO:0007669"/>
    <property type="project" value="InterPro"/>
</dbReference>
<reference evidence="11 12" key="1">
    <citation type="journal article" date="2022" name="Nat. Genet.">
        <title>Improved pea reference genome and pan-genome highlight genomic features and evolutionary characteristics.</title>
        <authorList>
            <person name="Yang T."/>
            <person name="Liu R."/>
            <person name="Luo Y."/>
            <person name="Hu S."/>
            <person name="Wang D."/>
            <person name="Wang C."/>
            <person name="Pandey M.K."/>
            <person name="Ge S."/>
            <person name="Xu Q."/>
            <person name="Li N."/>
            <person name="Li G."/>
            <person name="Huang Y."/>
            <person name="Saxena R.K."/>
            <person name="Ji Y."/>
            <person name="Li M."/>
            <person name="Yan X."/>
            <person name="He Y."/>
            <person name="Liu Y."/>
            <person name="Wang X."/>
            <person name="Xiang C."/>
            <person name="Varshney R.K."/>
            <person name="Ding H."/>
            <person name="Gao S."/>
            <person name="Zong X."/>
        </authorList>
    </citation>
    <scope>NUCLEOTIDE SEQUENCE [LARGE SCALE GENOMIC DNA]</scope>
    <source>
        <strain evidence="11 12">cv. Zhongwan 6</strain>
    </source>
</reference>
<dbReference type="InterPro" id="IPR001128">
    <property type="entry name" value="Cyt_P450"/>
</dbReference>
<dbReference type="SUPFAM" id="SSF57756">
    <property type="entry name" value="Retrovirus zinc finger-like domains"/>
    <property type="match status" value="1"/>
</dbReference>
<feature type="domain" description="CCHC-type" evidence="10">
    <location>
        <begin position="508"/>
        <end position="523"/>
    </location>
</feature>
<keyword evidence="12" id="KW-1185">Reference proteome</keyword>
<dbReference type="Gramene" id="Psat06G0304900-T1">
    <property type="protein sequence ID" value="KAI5397073.1"/>
    <property type="gene ID" value="KIW84_063049"/>
</dbReference>
<keyword evidence="7" id="KW-0503">Monooxygenase</keyword>
<dbReference type="Proteomes" id="UP001058974">
    <property type="component" value="Chromosome 6"/>
</dbReference>
<dbReference type="SMART" id="SM00343">
    <property type="entry name" value="ZnF_C2HC"/>
    <property type="match status" value="1"/>
</dbReference>
<dbReference type="SUPFAM" id="SSF48264">
    <property type="entry name" value="Cytochrome P450"/>
    <property type="match status" value="1"/>
</dbReference>
<dbReference type="PANTHER" id="PTHR47955:SF8">
    <property type="entry name" value="CYTOCHROME P450 71D11-LIKE"/>
    <property type="match status" value="1"/>
</dbReference>
<protein>
    <recommendedName>
        <fullName evidence="10">CCHC-type domain-containing protein</fullName>
    </recommendedName>
</protein>
<proteinExistence type="inferred from homology"/>
<dbReference type="AlphaFoldDB" id="A0A9D5A787"/>
<comment type="caution">
    <text evidence="11">The sequence shown here is derived from an EMBL/GenBank/DDBJ whole genome shotgun (WGS) entry which is preliminary data.</text>
</comment>
<evidence type="ECO:0000313" key="12">
    <source>
        <dbReference type="Proteomes" id="UP001058974"/>
    </source>
</evidence>
<dbReference type="PRINTS" id="PR00385">
    <property type="entry name" value="P450"/>
</dbReference>
<dbReference type="InterPro" id="IPR036875">
    <property type="entry name" value="Znf_CCHC_sf"/>
</dbReference>
<dbReference type="EMBL" id="JAMSHJ010000006">
    <property type="protein sequence ID" value="KAI5397073.1"/>
    <property type="molecule type" value="Genomic_DNA"/>
</dbReference>
<dbReference type="GO" id="GO:0008270">
    <property type="term" value="F:zinc ion binding"/>
    <property type="evidence" value="ECO:0007669"/>
    <property type="project" value="UniProtKB-KW"/>
</dbReference>
<dbReference type="InterPro" id="IPR002401">
    <property type="entry name" value="Cyt_P450_E_grp-I"/>
</dbReference>
<gene>
    <name evidence="11" type="ORF">KIW84_063049</name>
</gene>
<dbReference type="PANTHER" id="PTHR47955">
    <property type="entry name" value="CYTOCHROME P450 FAMILY 71 PROTEIN"/>
    <property type="match status" value="1"/>
</dbReference>
<evidence type="ECO:0000256" key="2">
    <source>
        <dbReference type="ARBA" id="ARBA00010617"/>
    </source>
</evidence>
<evidence type="ECO:0000313" key="11">
    <source>
        <dbReference type="EMBL" id="KAI5397073.1"/>
    </source>
</evidence>
<keyword evidence="9" id="KW-0863">Zinc-finger</keyword>
<dbReference type="PROSITE" id="PS00086">
    <property type="entry name" value="CYTOCHROME_P450"/>
    <property type="match status" value="1"/>
</dbReference>
<dbReference type="FunFam" id="1.10.630.10:FF:000008">
    <property type="entry name" value="Cytochrome P450 71D8"/>
    <property type="match status" value="1"/>
</dbReference>
<evidence type="ECO:0000259" key="10">
    <source>
        <dbReference type="PROSITE" id="PS50158"/>
    </source>
</evidence>
<dbReference type="InterPro" id="IPR001878">
    <property type="entry name" value="Znf_CCHC"/>
</dbReference>
<dbReference type="GO" id="GO:0003676">
    <property type="term" value="F:nucleic acid binding"/>
    <property type="evidence" value="ECO:0007669"/>
    <property type="project" value="InterPro"/>
</dbReference>
<comment type="cofactor">
    <cofactor evidence="1 8">
        <name>heme</name>
        <dbReference type="ChEBI" id="CHEBI:30413"/>
    </cofactor>
</comment>
<dbReference type="GO" id="GO:0004497">
    <property type="term" value="F:monooxygenase activity"/>
    <property type="evidence" value="ECO:0007669"/>
    <property type="project" value="UniProtKB-KW"/>
</dbReference>
<keyword evidence="5" id="KW-0560">Oxidoreductase</keyword>
<dbReference type="Gene3D" id="4.10.60.10">
    <property type="entry name" value="Zinc finger, CCHC-type"/>
    <property type="match status" value="1"/>
</dbReference>
<feature type="binding site" description="axial binding residue" evidence="8">
    <location>
        <position position="441"/>
    </location>
    <ligand>
        <name>heme</name>
        <dbReference type="ChEBI" id="CHEBI:30413"/>
    </ligand>
    <ligandPart>
        <name>Fe</name>
        <dbReference type="ChEBI" id="CHEBI:18248"/>
    </ligandPart>
</feature>
<dbReference type="Gene3D" id="1.10.630.10">
    <property type="entry name" value="Cytochrome P450"/>
    <property type="match status" value="1"/>
</dbReference>
<evidence type="ECO:0000256" key="9">
    <source>
        <dbReference type="PROSITE-ProRule" id="PRU00047"/>
    </source>
</evidence>
<dbReference type="CDD" id="cd11072">
    <property type="entry name" value="CYP71-like"/>
    <property type="match status" value="1"/>
</dbReference>
<comment type="similarity">
    <text evidence="2">Belongs to the cytochrome P450 family.</text>
</comment>
<evidence type="ECO:0000256" key="8">
    <source>
        <dbReference type="PIRSR" id="PIRSR602401-1"/>
    </source>
</evidence>
<dbReference type="InterPro" id="IPR017972">
    <property type="entry name" value="Cyt_P450_CS"/>
</dbReference>
<dbReference type="Pfam" id="PF00067">
    <property type="entry name" value="p450"/>
    <property type="match status" value="1"/>
</dbReference>
<keyword evidence="4 8" id="KW-0479">Metal-binding</keyword>
<accession>A0A9D5A787</accession>
<evidence type="ECO:0000256" key="5">
    <source>
        <dbReference type="ARBA" id="ARBA00023002"/>
    </source>
</evidence>
<dbReference type="Pfam" id="PF00098">
    <property type="entry name" value="zf-CCHC"/>
    <property type="match status" value="1"/>
</dbReference>
<evidence type="ECO:0000256" key="3">
    <source>
        <dbReference type="ARBA" id="ARBA00022617"/>
    </source>
</evidence>
<dbReference type="Pfam" id="PF22936">
    <property type="entry name" value="Pol_BBD"/>
    <property type="match status" value="1"/>
</dbReference>